<dbReference type="InterPro" id="IPR015421">
    <property type="entry name" value="PyrdxlP-dep_Trfase_major"/>
</dbReference>
<evidence type="ECO:0000313" key="6">
    <source>
        <dbReference type="Proteomes" id="UP000440498"/>
    </source>
</evidence>
<evidence type="ECO:0000313" key="5">
    <source>
        <dbReference type="EMBL" id="MQA37854.1"/>
    </source>
</evidence>
<dbReference type="Gene3D" id="3.40.640.10">
    <property type="entry name" value="Type I PLP-dependent aspartate aminotransferase-like (Major domain)"/>
    <property type="match status" value="1"/>
</dbReference>
<dbReference type="PIRSF" id="PIRSF000390">
    <property type="entry name" value="PLP_StrS"/>
    <property type="match status" value="1"/>
</dbReference>
<dbReference type="GO" id="GO:0030170">
    <property type="term" value="F:pyridoxal phosphate binding"/>
    <property type="evidence" value="ECO:0007669"/>
    <property type="project" value="TreeGrafter"/>
</dbReference>
<dbReference type="RefSeq" id="WP_152837312.1">
    <property type="nucleotide sequence ID" value="NZ_WHUG01000002.1"/>
</dbReference>
<keyword evidence="3 4" id="KW-0663">Pyridoxal phosphate</keyword>
<keyword evidence="5" id="KW-0032">Aminotransferase</keyword>
<protein>
    <submittedName>
        <fullName evidence="5">DegT/DnrJ/EryC1/StrS aminotransferase family protein</fullName>
    </submittedName>
</protein>
<dbReference type="PANTHER" id="PTHR30244:SF34">
    <property type="entry name" value="DTDP-4-AMINO-4,6-DIDEOXYGALACTOSE TRANSAMINASE"/>
    <property type="match status" value="1"/>
</dbReference>
<evidence type="ECO:0000256" key="4">
    <source>
        <dbReference type="RuleBase" id="RU004508"/>
    </source>
</evidence>
<dbReference type="InterPro" id="IPR015424">
    <property type="entry name" value="PyrdxlP-dep_Trfase"/>
</dbReference>
<dbReference type="Pfam" id="PF01041">
    <property type="entry name" value="DegT_DnrJ_EryC1"/>
    <property type="match status" value="1"/>
</dbReference>
<dbReference type="GO" id="GO:0000271">
    <property type="term" value="P:polysaccharide biosynthetic process"/>
    <property type="evidence" value="ECO:0007669"/>
    <property type="project" value="TreeGrafter"/>
</dbReference>
<evidence type="ECO:0000256" key="2">
    <source>
        <dbReference type="PIRSR" id="PIRSR000390-1"/>
    </source>
</evidence>
<dbReference type="AlphaFoldDB" id="A0A6A7MYK1"/>
<dbReference type="InterPro" id="IPR000653">
    <property type="entry name" value="DegT/StrS_aminotransferase"/>
</dbReference>
<dbReference type="PANTHER" id="PTHR30244">
    <property type="entry name" value="TRANSAMINASE"/>
    <property type="match status" value="1"/>
</dbReference>
<dbReference type="SUPFAM" id="SSF53383">
    <property type="entry name" value="PLP-dependent transferases"/>
    <property type="match status" value="1"/>
</dbReference>
<dbReference type="Gene3D" id="3.90.1150.10">
    <property type="entry name" value="Aspartate Aminotransferase, domain 1"/>
    <property type="match status" value="1"/>
</dbReference>
<feature type="active site" description="Proton acceptor" evidence="2">
    <location>
        <position position="180"/>
    </location>
</feature>
<reference evidence="5 6" key="1">
    <citation type="submission" date="2019-10" db="EMBL/GenBank/DDBJ databases">
        <title>Two novel species isolated from a subtropical stream in China.</title>
        <authorList>
            <person name="Lu H."/>
        </authorList>
    </citation>
    <scope>NUCLEOTIDE SEQUENCE [LARGE SCALE GENOMIC DNA]</scope>
    <source>
        <strain evidence="5 6">FT29W</strain>
    </source>
</reference>
<comment type="caution">
    <text evidence="5">The sequence shown here is derived from an EMBL/GenBank/DDBJ whole genome shotgun (WGS) entry which is preliminary data.</text>
</comment>
<dbReference type="InterPro" id="IPR015422">
    <property type="entry name" value="PyrdxlP-dep_Trfase_small"/>
</dbReference>
<feature type="modified residue" description="N6-(pyridoxal phosphate)lysine" evidence="3">
    <location>
        <position position="180"/>
    </location>
</feature>
<organism evidence="5 6">
    <name type="scientific">Rugamonas aquatica</name>
    <dbReference type="NCBI Taxonomy" id="2743357"/>
    <lineage>
        <taxon>Bacteria</taxon>
        <taxon>Pseudomonadati</taxon>
        <taxon>Pseudomonadota</taxon>
        <taxon>Betaproteobacteria</taxon>
        <taxon>Burkholderiales</taxon>
        <taxon>Oxalobacteraceae</taxon>
        <taxon>Telluria group</taxon>
        <taxon>Rugamonas</taxon>
    </lineage>
</organism>
<dbReference type="GO" id="GO:0008483">
    <property type="term" value="F:transaminase activity"/>
    <property type="evidence" value="ECO:0007669"/>
    <property type="project" value="UniProtKB-KW"/>
</dbReference>
<evidence type="ECO:0000256" key="1">
    <source>
        <dbReference type="ARBA" id="ARBA00037999"/>
    </source>
</evidence>
<evidence type="ECO:0000256" key="3">
    <source>
        <dbReference type="PIRSR" id="PIRSR000390-2"/>
    </source>
</evidence>
<dbReference type="EMBL" id="WHUG01000002">
    <property type="protein sequence ID" value="MQA37854.1"/>
    <property type="molecule type" value="Genomic_DNA"/>
</dbReference>
<name>A0A6A7MYK1_9BURK</name>
<proteinExistence type="inferred from homology"/>
<keyword evidence="5" id="KW-0808">Transferase</keyword>
<sequence>MLKFAQPQLDEDTIQAVAAVLRSNWIATGPNVAELERALSESFSGRPTRVLTSATGAMEIALQVCGIGPGDEVITSAQSFFSAMNMIVKVGATPVFVDCELHTRAIDLAQVAAAITPRTKAIMPTHFPGALGDIDVLYALARRHQLRVIEDAALVQGSYWKDQPIGGFGDIATFSFHPNKNMTTIEGGAIVVASEDEAKLVDLLRFHGIQRLPDDTRDVAVAAGKFNMSDVSAVIGVHQLKQLPRFLAQRAALVERYFEKFPPVPGVVLPPQGVPRQSWNMFNVLIPYEQFGHTRKSFRAALQEQGVGTGMSYEACHLTTVGRSYGYTDGQFPNAERIARETVTLPLHASMTAQDVDHVCAVVAQVLKA</sequence>
<dbReference type="Proteomes" id="UP000440498">
    <property type="component" value="Unassembled WGS sequence"/>
</dbReference>
<comment type="similarity">
    <text evidence="1 4">Belongs to the DegT/DnrJ/EryC1 family.</text>
</comment>
<dbReference type="CDD" id="cd00616">
    <property type="entry name" value="AHBA_syn"/>
    <property type="match status" value="1"/>
</dbReference>
<accession>A0A6A7MYK1</accession>
<gene>
    <name evidence="5" type="ORF">GEV02_06810</name>
</gene>
<keyword evidence="6" id="KW-1185">Reference proteome</keyword>